<accession>C5BUB4</accession>
<gene>
    <name evidence="2" type="ordered locus">TERTU_4057</name>
</gene>
<feature type="transmembrane region" description="Helical" evidence="1">
    <location>
        <begin position="53"/>
        <end position="72"/>
    </location>
</feature>
<evidence type="ECO:0000256" key="1">
    <source>
        <dbReference type="SAM" id="Phobius"/>
    </source>
</evidence>
<feature type="transmembrane region" description="Helical" evidence="1">
    <location>
        <begin position="20"/>
        <end position="41"/>
    </location>
</feature>
<protein>
    <submittedName>
        <fullName evidence="2">Uncharacterized protein</fullName>
    </submittedName>
</protein>
<reference evidence="2 3" key="1">
    <citation type="journal article" date="2009" name="PLoS ONE">
        <title>The complete genome of Teredinibacter turnerae T7901: an intracellular endosymbiont of marine wood-boring bivalves (shipworms).</title>
        <authorList>
            <person name="Yang J.C."/>
            <person name="Madupu R."/>
            <person name="Durkin A.S."/>
            <person name="Ekborg N.A."/>
            <person name="Pedamallu C.S."/>
            <person name="Hostetler J.B."/>
            <person name="Radune D."/>
            <person name="Toms B.S."/>
            <person name="Henrissat B."/>
            <person name="Coutinho P.M."/>
            <person name="Schwarz S."/>
            <person name="Field L."/>
            <person name="Trindade-Silva A.E."/>
            <person name="Soares C.A.G."/>
            <person name="Elshahawi S."/>
            <person name="Hanora A."/>
            <person name="Schmidt E.W."/>
            <person name="Haygood M.G."/>
            <person name="Posfai J."/>
            <person name="Benner J."/>
            <person name="Madinger C."/>
            <person name="Nove J."/>
            <person name="Anton B."/>
            <person name="Chaudhary K."/>
            <person name="Foster J."/>
            <person name="Holman A."/>
            <person name="Kumar S."/>
            <person name="Lessard P.A."/>
            <person name="Luyten Y.A."/>
            <person name="Slatko B."/>
            <person name="Wood N."/>
            <person name="Wu B."/>
            <person name="Teplitski M."/>
            <person name="Mougous J.D."/>
            <person name="Ward N."/>
            <person name="Eisen J.A."/>
            <person name="Badger J.H."/>
            <person name="Distel D.L."/>
        </authorList>
    </citation>
    <scope>NUCLEOTIDE SEQUENCE [LARGE SCALE GENOMIC DNA]</scope>
    <source>
        <strain evidence="3">ATCC 39867 / T7901</strain>
    </source>
</reference>
<feature type="transmembrane region" description="Helical" evidence="1">
    <location>
        <begin position="79"/>
        <end position="96"/>
    </location>
</feature>
<evidence type="ECO:0000313" key="3">
    <source>
        <dbReference type="Proteomes" id="UP000009080"/>
    </source>
</evidence>
<evidence type="ECO:0000313" key="2">
    <source>
        <dbReference type="EMBL" id="ACR13884.1"/>
    </source>
</evidence>
<name>C5BUB4_TERTT</name>
<dbReference type="HOGENOM" id="CLU_171676_0_0_6"/>
<dbReference type="RefSeq" id="WP_015819999.1">
    <property type="nucleotide sequence ID" value="NC_012997.1"/>
</dbReference>
<dbReference type="KEGG" id="ttu:TERTU_4057"/>
<keyword evidence="1" id="KW-0812">Transmembrane</keyword>
<keyword evidence="3" id="KW-1185">Reference proteome</keyword>
<dbReference type="OrthoDB" id="8911335at2"/>
<dbReference type="Proteomes" id="UP000009080">
    <property type="component" value="Chromosome"/>
</dbReference>
<organism evidence="2 3">
    <name type="scientific">Teredinibacter turnerae (strain ATCC 39867 / T7901)</name>
    <dbReference type="NCBI Taxonomy" id="377629"/>
    <lineage>
        <taxon>Bacteria</taxon>
        <taxon>Pseudomonadati</taxon>
        <taxon>Pseudomonadota</taxon>
        <taxon>Gammaproteobacteria</taxon>
        <taxon>Cellvibrionales</taxon>
        <taxon>Cellvibrionaceae</taxon>
        <taxon>Teredinibacter</taxon>
    </lineage>
</organism>
<dbReference type="AlphaFoldDB" id="C5BUB4"/>
<proteinExistence type="predicted"/>
<keyword evidence="1" id="KW-1133">Transmembrane helix</keyword>
<dbReference type="eggNOG" id="ENOG5032YDC">
    <property type="taxonomic scope" value="Bacteria"/>
</dbReference>
<dbReference type="EMBL" id="CP001614">
    <property type="protein sequence ID" value="ACR13884.1"/>
    <property type="molecule type" value="Genomic_DNA"/>
</dbReference>
<sequence>MPNSAARKPKIQPDWWRKTIAGAVLGFSLALCLSGLFAWLGPGGLSAENKTQFVMWSIAPIWMLLFATVYLFQTGNRALLSYGTANLLAYSALFFIKHNF</sequence>
<dbReference type="STRING" id="377629.TERTU_4057"/>
<keyword evidence="1" id="KW-0472">Membrane</keyword>